<keyword evidence="3" id="KW-1185">Reference proteome</keyword>
<feature type="compositionally biased region" description="Pro residues" evidence="1">
    <location>
        <begin position="23"/>
        <end position="37"/>
    </location>
</feature>
<protein>
    <submittedName>
        <fullName evidence="2">Uncharacterized protein</fullName>
    </submittedName>
</protein>
<accession>A0AAV7VPW6</accession>
<name>A0AAV7VPW6_PLEWA</name>
<feature type="region of interest" description="Disordered" evidence="1">
    <location>
        <begin position="1"/>
        <end position="93"/>
    </location>
</feature>
<evidence type="ECO:0000313" key="3">
    <source>
        <dbReference type="Proteomes" id="UP001066276"/>
    </source>
</evidence>
<evidence type="ECO:0000313" key="2">
    <source>
        <dbReference type="EMBL" id="KAJ1202313.1"/>
    </source>
</evidence>
<proteinExistence type="predicted"/>
<reference evidence="2" key="1">
    <citation type="journal article" date="2022" name="bioRxiv">
        <title>Sequencing and chromosome-scale assembly of the giantPleurodeles waltlgenome.</title>
        <authorList>
            <person name="Brown T."/>
            <person name="Elewa A."/>
            <person name="Iarovenko S."/>
            <person name="Subramanian E."/>
            <person name="Araus A.J."/>
            <person name="Petzold A."/>
            <person name="Susuki M."/>
            <person name="Suzuki K.-i.T."/>
            <person name="Hayashi T."/>
            <person name="Toyoda A."/>
            <person name="Oliveira C."/>
            <person name="Osipova E."/>
            <person name="Leigh N.D."/>
            <person name="Simon A."/>
            <person name="Yun M.H."/>
        </authorList>
    </citation>
    <scope>NUCLEOTIDE SEQUENCE</scope>
    <source>
        <strain evidence="2">20211129_DDA</strain>
        <tissue evidence="2">Liver</tissue>
    </source>
</reference>
<dbReference type="Proteomes" id="UP001066276">
    <property type="component" value="Chromosome 2_1"/>
</dbReference>
<evidence type="ECO:0000256" key="1">
    <source>
        <dbReference type="SAM" id="MobiDB-lite"/>
    </source>
</evidence>
<comment type="caution">
    <text evidence="2">The sequence shown here is derived from an EMBL/GenBank/DDBJ whole genome shotgun (WGS) entry which is preliminary data.</text>
</comment>
<dbReference type="EMBL" id="JANPWB010000003">
    <property type="protein sequence ID" value="KAJ1202313.1"/>
    <property type="molecule type" value="Genomic_DNA"/>
</dbReference>
<sequence>MAGGVPRSRGTKRLQPWIRRPRCPPTGPSPHGPPDQVPRPTRCPLLTAGKFSSGGPHSSSRQLAPRSRAQATGRTRAHRRSKQGPTAPKPLPR</sequence>
<dbReference type="AlphaFoldDB" id="A0AAV7VPW6"/>
<organism evidence="2 3">
    <name type="scientific">Pleurodeles waltl</name>
    <name type="common">Iberian ribbed newt</name>
    <dbReference type="NCBI Taxonomy" id="8319"/>
    <lineage>
        <taxon>Eukaryota</taxon>
        <taxon>Metazoa</taxon>
        <taxon>Chordata</taxon>
        <taxon>Craniata</taxon>
        <taxon>Vertebrata</taxon>
        <taxon>Euteleostomi</taxon>
        <taxon>Amphibia</taxon>
        <taxon>Batrachia</taxon>
        <taxon>Caudata</taxon>
        <taxon>Salamandroidea</taxon>
        <taxon>Salamandridae</taxon>
        <taxon>Pleurodelinae</taxon>
        <taxon>Pleurodeles</taxon>
    </lineage>
</organism>
<gene>
    <name evidence="2" type="ORF">NDU88_006113</name>
</gene>